<accession>A0A267DMK8</accession>
<feature type="transmembrane region" description="Helical" evidence="6">
    <location>
        <begin position="350"/>
        <end position="368"/>
    </location>
</feature>
<feature type="transmembrane region" description="Helical" evidence="6">
    <location>
        <begin position="104"/>
        <end position="125"/>
    </location>
</feature>
<evidence type="ECO:0000313" key="8">
    <source>
        <dbReference type="EMBL" id="PAA49894.1"/>
    </source>
</evidence>
<keyword evidence="4 6" id="KW-0472">Membrane</keyword>
<feature type="region of interest" description="Disordered" evidence="5">
    <location>
        <begin position="27"/>
        <end position="64"/>
    </location>
</feature>
<feature type="transmembrane region" description="Helical" evidence="6">
    <location>
        <begin position="73"/>
        <end position="92"/>
    </location>
</feature>
<keyword evidence="3 6" id="KW-1133">Transmembrane helix</keyword>
<dbReference type="AlphaFoldDB" id="A0A267DMK8"/>
<evidence type="ECO:0000256" key="6">
    <source>
        <dbReference type="SAM" id="Phobius"/>
    </source>
</evidence>
<evidence type="ECO:0000313" key="10">
    <source>
        <dbReference type="Proteomes" id="UP000215902"/>
    </source>
</evidence>
<organism evidence="8 10">
    <name type="scientific">Macrostomum lignano</name>
    <dbReference type="NCBI Taxonomy" id="282301"/>
    <lineage>
        <taxon>Eukaryota</taxon>
        <taxon>Metazoa</taxon>
        <taxon>Spiralia</taxon>
        <taxon>Lophotrochozoa</taxon>
        <taxon>Platyhelminthes</taxon>
        <taxon>Rhabditophora</taxon>
        <taxon>Macrostomorpha</taxon>
        <taxon>Macrostomida</taxon>
        <taxon>Macrostomidae</taxon>
        <taxon>Macrostomum</taxon>
    </lineage>
</organism>
<dbReference type="GO" id="GO:0016020">
    <property type="term" value="C:membrane"/>
    <property type="evidence" value="ECO:0007669"/>
    <property type="project" value="UniProtKB-SubCell"/>
</dbReference>
<dbReference type="PANTHER" id="PTHR11132">
    <property type="entry name" value="SOLUTE CARRIER FAMILY 35"/>
    <property type="match status" value="1"/>
</dbReference>
<proteinExistence type="predicted"/>
<dbReference type="Proteomes" id="UP000215902">
    <property type="component" value="Unassembled WGS sequence"/>
</dbReference>
<feature type="domain" description="Sugar phosphate transporter" evidence="7">
    <location>
        <begin position="75"/>
        <end position="366"/>
    </location>
</feature>
<comment type="subcellular location">
    <subcellularLocation>
        <location evidence="1">Membrane</location>
        <topology evidence="1">Multi-pass membrane protein</topology>
    </subcellularLocation>
</comment>
<dbReference type="EMBL" id="NIVC01001082">
    <property type="protein sequence ID" value="PAA72525.1"/>
    <property type="molecule type" value="Genomic_DNA"/>
</dbReference>
<keyword evidence="10" id="KW-1185">Reference proteome</keyword>
<sequence>MTTAGDTDVFRSSAAAVANQDCNLESGSASSLTKMPSNDAPRSPSTASLSTCSDSEDSDTASGDVGGGWRSDLNVLLVLAAHWILSSTITFSNSFLVDHRLPNLAILLSAVQTMSASILLAPLIWTWQRDQLLQLKVRDLLTRNRAFLPLCLSFIGMLTFNRMSLRQVGVACLQISRSLTVVFTLAFTYWLLSSPVRRSSLACCGVVIAGFSLGVNQSLDSVTFKGFIFGTVSSLFASMETTLTKKVLPSFAYSPMLLTCALNATCAVLFLPLLMCTDQLWLLRQHWTELITPGFLATLVLSNIGTAAFGVLTYRVIHVTSPLTLVISNSAHTTAQTLVAVFYFRQSTSPLWWLSVFLILLGTLGYAASRANDMRQLHQLHLQQLQQQKLKSAAAAAASSSTGGKIQSV</sequence>
<evidence type="ECO:0000259" key="7">
    <source>
        <dbReference type="Pfam" id="PF03151"/>
    </source>
</evidence>
<evidence type="ECO:0000256" key="2">
    <source>
        <dbReference type="ARBA" id="ARBA00022692"/>
    </source>
</evidence>
<feature type="transmembrane region" description="Helical" evidence="6">
    <location>
        <begin position="295"/>
        <end position="316"/>
    </location>
</feature>
<comment type="caution">
    <text evidence="8">The sequence shown here is derived from an EMBL/GenBank/DDBJ whole genome shotgun (WGS) entry which is preliminary data.</text>
</comment>
<feature type="transmembrane region" description="Helical" evidence="6">
    <location>
        <begin position="251"/>
        <end position="275"/>
    </location>
</feature>
<feature type="compositionally biased region" description="Polar residues" evidence="5">
    <location>
        <begin position="43"/>
        <end position="53"/>
    </location>
</feature>
<evidence type="ECO:0000313" key="9">
    <source>
        <dbReference type="EMBL" id="PAA72525.1"/>
    </source>
</evidence>
<gene>
    <name evidence="9" type="ORF">BOX15_Mlig002429g1</name>
    <name evidence="8" type="ORF">BOX15_Mlig002429g2</name>
</gene>
<keyword evidence="2 6" id="KW-0812">Transmembrane</keyword>
<reference evidence="8 10" key="1">
    <citation type="submission" date="2017-06" db="EMBL/GenBank/DDBJ databases">
        <title>A platform for efficient transgenesis in Macrostomum lignano, a flatworm model organism for stem cell research.</title>
        <authorList>
            <person name="Berezikov E."/>
        </authorList>
    </citation>
    <scope>NUCLEOTIDE SEQUENCE [LARGE SCALE GENOMIC DNA]</scope>
    <source>
        <strain evidence="8">DV1</strain>
        <tissue evidence="8">Whole organism</tissue>
    </source>
</reference>
<dbReference type="InterPro" id="IPR050186">
    <property type="entry name" value="TPT_transporter"/>
</dbReference>
<feature type="transmembrane region" description="Helical" evidence="6">
    <location>
        <begin position="146"/>
        <end position="163"/>
    </location>
</feature>
<evidence type="ECO:0000256" key="1">
    <source>
        <dbReference type="ARBA" id="ARBA00004141"/>
    </source>
</evidence>
<evidence type="ECO:0000256" key="4">
    <source>
        <dbReference type="ARBA" id="ARBA00023136"/>
    </source>
</evidence>
<name>A0A267DMK8_9PLAT</name>
<evidence type="ECO:0000256" key="5">
    <source>
        <dbReference type="SAM" id="MobiDB-lite"/>
    </source>
</evidence>
<protein>
    <recommendedName>
        <fullName evidence="7">Sugar phosphate transporter domain-containing protein</fullName>
    </recommendedName>
</protein>
<dbReference type="InterPro" id="IPR004853">
    <property type="entry name" value="Sugar_P_trans_dom"/>
</dbReference>
<feature type="transmembrane region" description="Helical" evidence="6">
    <location>
        <begin position="175"/>
        <end position="192"/>
    </location>
</feature>
<feature type="compositionally biased region" description="Polar residues" evidence="5">
    <location>
        <begin position="27"/>
        <end position="36"/>
    </location>
</feature>
<dbReference type="OrthoDB" id="5547497at2759"/>
<dbReference type="EMBL" id="NIVC01003768">
    <property type="protein sequence ID" value="PAA49894.1"/>
    <property type="molecule type" value="Genomic_DNA"/>
</dbReference>
<evidence type="ECO:0000256" key="3">
    <source>
        <dbReference type="ARBA" id="ARBA00022989"/>
    </source>
</evidence>
<dbReference type="Pfam" id="PF03151">
    <property type="entry name" value="TPT"/>
    <property type="match status" value="1"/>
</dbReference>